<gene>
    <name evidence="3" type="ORF">F5147DRAFT_780348</name>
</gene>
<evidence type="ECO:0000256" key="2">
    <source>
        <dbReference type="SAM" id="Phobius"/>
    </source>
</evidence>
<comment type="caution">
    <text evidence="3">The sequence shown here is derived from an EMBL/GenBank/DDBJ whole genome shotgun (WGS) entry which is preliminary data.</text>
</comment>
<keyword evidence="2" id="KW-0472">Membrane</keyword>
<feature type="region of interest" description="Disordered" evidence="1">
    <location>
        <begin position="172"/>
        <end position="226"/>
    </location>
</feature>
<dbReference type="Proteomes" id="UP000823399">
    <property type="component" value="Unassembled WGS sequence"/>
</dbReference>
<dbReference type="AlphaFoldDB" id="A0A9P7ETT8"/>
<reference evidence="3" key="1">
    <citation type="journal article" date="2020" name="New Phytol.">
        <title>Comparative genomics reveals dynamic genome evolution in host specialist ectomycorrhizal fungi.</title>
        <authorList>
            <person name="Lofgren L.A."/>
            <person name="Nguyen N.H."/>
            <person name="Vilgalys R."/>
            <person name="Ruytinx J."/>
            <person name="Liao H.L."/>
            <person name="Branco S."/>
            <person name="Kuo A."/>
            <person name="LaButti K."/>
            <person name="Lipzen A."/>
            <person name="Andreopoulos W."/>
            <person name="Pangilinan J."/>
            <person name="Riley R."/>
            <person name="Hundley H."/>
            <person name="Na H."/>
            <person name="Barry K."/>
            <person name="Grigoriev I.V."/>
            <person name="Stajich J.E."/>
            <person name="Kennedy P.G."/>
        </authorList>
    </citation>
    <scope>NUCLEOTIDE SEQUENCE</scope>
    <source>
        <strain evidence="3">FC423</strain>
    </source>
</reference>
<name>A0A9P7ETT8_9AGAM</name>
<protein>
    <submittedName>
        <fullName evidence="3">Uncharacterized protein</fullName>
    </submittedName>
</protein>
<dbReference type="RefSeq" id="XP_041286205.1">
    <property type="nucleotide sequence ID" value="XM_041442441.1"/>
</dbReference>
<feature type="transmembrane region" description="Helical" evidence="2">
    <location>
        <begin position="41"/>
        <end position="58"/>
    </location>
</feature>
<keyword evidence="2" id="KW-0812">Transmembrane</keyword>
<feature type="compositionally biased region" description="Acidic residues" evidence="1">
    <location>
        <begin position="172"/>
        <end position="191"/>
    </location>
</feature>
<proteinExistence type="predicted"/>
<organism evidence="3 4">
    <name type="scientific">Suillus discolor</name>
    <dbReference type="NCBI Taxonomy" id="1912936"/>
    <lineage>
        <taxon>Eukaryota</taxon>
        <taxon>Fungi</taxon>
        <taxon>Dikarya</taxon>
        <taxon>Basidiomycota</taxon>
        <taxon>Agaricomycotina</taxon>
        <taxon>Agaricomycetes</taxon>
        <taxon>Agaricomycetidae</taxon>
        <taxon>Boletales</taxon>
        <taxon>Suillineae</taxon>
        <taxon>Suillaceae</taxon>
        <taxon>Suillus</taxon>
    </lineage>
</organism>
<feature type="compositionally biased region" description="Low complexity" evidence="1">
    <location>
        <begin position="208"/>
        <end position="222"/>
    </location>
</feature>
<accession>A0A9P7ETT8</accession>
<evidence type="ECO:0000256" key="1">
    <source>
        <dbReference type="SAM" id="MobiDB-lite"/>
    </source>
</evidence>
<sequence>MKKSASRSSDANLSSFRLSFLPSADELVSVSSQVMTMTGKLWISVGVWLSAAAIRMLWVGVGAWLSAAAIRVGVGAWLSAAAIRIGVGAWLSAVAINEVDDISNADGGRNSNSDSNSAESVGDWTTDKIIPLPTVIMPRVALREDLLNSIDKATLSLANLQYQNALLDDWSDSESDMDWDTDSDSDDDEDSINMPFSSMSPPSPLSPLSPFASTATSYSSSESSDESSADVAAHYNRLQDTITALRDEVERARCRDSFLARLGETVFTLPYVGTL</sequence>
<keyword evidence="4" id="KW-1185">Reference proteome</keyword>
<dbReference type="GeneID" id="64704700"/>
<dbReference type="EMBL" id="JABBWM010000104">
    <property type="protein sequence ID" value="KAG2090395.1"/>
    <property type="molecule type" value="Genomic_DNA"/>
</dbReference>
<keyword evidence="2" id="KW-1133">Transmembrane helix</keyword>
<evidence type="ECO:0000313" key="4">
    <source>
        <dbReference type="Proteomes" id="UP000823399"/>
    </source>
</evidence>
<evidence type="ECO:0000313" key="3">
    <source>
        <dbReference type="EMBL" id="KAG2090395.1"/>
    </source>
</evidence>